<reference evidence="10" key="2">
    <citation type="submission" date="2020-09" db="EMBL/GenBank/DDBJ databases">
        <authorList>
            <person name="Sun Q."/>
            <person name="Zhou Y."/>
        </authorList>
    </citation>
    <scope>NUCLEOTIDE SEQUENCE</scope>
    <source>
        <strain evidence="10">CGMCC 1.7081</strain>
    </source>
</reference>
<feature type="transmembrane region" description="Helical" evidence="8">
    <location>
        <begin position="20"/>
        <end position="41"/>
    </location>
</feature>
<feature type="transmembrane region" description="Helical" evidence="8">
    <location>
        <begin position="395"/>
        <end position="412"/>
    </location>
</feature>
<feature type="transmembrane region" description="Helical" evidence="8">
    <location>
        <begin position="311"/>
        <end position="330"/>
    </location>
</feature>
<feature type="transmembrane region" description="Helical" evidence="8">
    <location>
        <begin position="228"/>
        <end position="246"/>
    </location>
</feature>
<protein>
    <submittedName>
        <fullName evidence="10">Glycosyl transferase</fullName>
    </submittedName>
</protein>
<dbReference type="Proteomes" id="UP000611500">
    <property type="component" value="Unassembled WGS sequence"/>
</dbReference>
<dbReference type="GO" id="GO:0010041">
    <property type="term" value="P:response to iron(III) ion"/>
    <property type="evidence" value="ECO:0007669"/>
    <property type="project" value="TreeGrafter"/>
</dbReference>
<feature type="transmembrane region" description="Helical" evidence="8">
    <location>
        <begin position="424"/>
        <end position="443"/>
    </location>
</feature>
<feature type="transmembrane region" description="Helical" evidence="8">
    <location>
        <begin position="185"/>
        <end position="216"/>
    </location>
</feature>
<evidence type="ECO:0000256" key="6">
    <source>
        <dbReference type="ARBA" id="ARBA00022989"/>
    </source>
</evidence>
<feature type="transmembrane region" description="Helical" evidence="8">
    <location>
        <begin position="128"/>
        <end position="148"/>
    </location>
</feature>
<feature type="transmembrane region" description="Helical" evidence="8">
    <location>
        <begin position="336"/>
        <end position="354"/>
    </location>
</feature>
<organism evidence="10 11">
    <name type="scientific">Pseudodonghicola xiamenensis</name>
    <dbReference type="NCBI Taxonomy" id="337702"/>
    <lineage>
        <taxon>Bacteria</taxon>
        <taxon>Pseudomonadati</taxon>
        <taxon>Pseudomonadota</taxon>
        <taxon>Alphaproteobacteria</taxon>
        <taxon>Rhodobacterales</taxon>
        <taxon>Paracoccaceae</taxon>
        <taxon>Pseudodonghicola</taxon>
    </lineage>
</organism>
<name>A0A8J3H9S5_9RHOB</name>
<evidence type="ECO:0000256" key="5">
    <source>
        <dbReference type="ARBA" id="ARBA00022692"/>
    </source>
</evidence>
<dbReference type="PANTHER" id="PTHR33908">
    <property type="entry name" value="MANNOSYLTRANSFERASE YKCB-RELATED"/>
    <property type="match status" value="1"/>
</dbReference>
<proteinExistence type="predicted"/>
<evidence type="ECO:0000256" key="2">
    <source>
        <dbReference type="ARBA" id="ARBA00022475"/>
    </source>
</evidence>
<keyword evidence="11" id="KW-1185">Reference proteome</keyword>
<dbReference type="GO" id="GO:0016763">
    <property type="term" value="F:pentosyltransferase activity"/>
    <property type="evidence" value="ECO:0007669"/>
    <property type="project" value="TreeGrafter"/>
</dbReference>
<keyword evidence="4 10" id="KW-0808">Transferase</keyword>
<dbReference type="GO" id="GO:0009103">
    <property type="term" value="P:lipopolysaccharide biosynthetic process"/>
    <property type="evidence" value="ECO:0007669"/>
    <property type="project" value="TreeGrafter"/>
</dbReference>
<keyword evidence="5 8" id="KW-0812">Transmembrane</keyword>
<keyword evidence="7 8" id="KW-0472">Membrane</keyword>
<feature type="transmembrane region" description="Helical" evidence="8">
    <location>
        <begin position="366"/>
        <end position="389"/>
    </location>
</feature>
<keyword evidence="6 8" id="KW-1133">Transmembrane helix</keyword>
<evidence type="ECO:0000256" key="4">
    <source>
        <dbReference type="ARBA" id="ARBA00022679"/>
    </source>
</evidence>
<keyword evidence="3" id="KW-0328">Glycosyltransferase</keyword>
<feature type="transmembrane region" description="Helical" evidence="8">
    <location>
        <begin position="155"/>
        <end position="173"/>
    </location>
</feature>
<dbReference type="GO" id="GO:0005886">
    <property type="term" value="C:plasma membrane"/>
    <property type="evidence" value="ECO:0007669"/>
    <property type="project" value="UniProtKB-SubCell"/>
</dbReference>
<dbReference type="RefSeq" id="WP_161629391.1">
    <property type="nucleotide sequence ID" value="NZ_BNAP01000012.1"/>
</dbReference>
<evidence type="ECO:0000256" key="8">
    <source>
        <dbReference type="SAM" id="Phobius"/>
    </source>
</evidence>
<dbReference type="AlphaFoldDB" id="A0A8J3H9S5"/>
<dbReference type="InterPro" id="IPR050297">
    <property type="entry name" value="LipidA_mod_glycosyltrf_83"/>
</dbReference>
<dbReference type="Pfam" id="PF13231">
    <property type="entry name" value="PMT_2"/>
    <property type="match status" value="1"/>
</dbReference>
<accession>A0A8J3H9S5</accession>
<evidence type="ECO:0000256" key="3">
    <source>
        <dbReference type="ARBA" id="ARBA00022676"/>
    </source>
</evidence>
<sequence>MLLRERAELALADLAAGPSWRPTAFVALFALVMFLPGFFSLPPIDRDETRFAQASRQMVESGDYIDIRLGEGTRYKKPVGIYWLQAAAVQLVGVNHDQEIWVYRLPSLVMAVAAVMLTYLIALSLVGAQSALLAALLMAVCFVLGGEARLAKTDATLLVTILAAQLVLARLHMRGAEALRGGWPWLFWGAMGVSMLIKGPIGPMVVGLTLLALIAIRRGVSWLAPLRWGWGILLFLLIVLPWYVAITVKSGDAFWAEALGRDLIGKIGEGQESHGAPFGSYALAVWFTFWPASILLPFGLWYGWLARREAAVLFCLAWIIPSWLVFEIAATKLIHYVLPLFPALAILSARGWLAREQERFGRVYSVFLAVFLLLALLLAAAPLVFALQYGRGPGLIWASGLAISLLGIGWVWGAMRGGDRLAPVLGMGALSLGLSVSLFGHLARLDAIWPSNAMAALEQKADAMCEAPQILSVGYGEASLLLLSPRMPLFRGAEAAAEAAGVAPCALVFVRADQRATFEAASVRPYEVIGEVKGFALGGADDVDMAAYLFR</sequence>
<evidence type="ECO:0000313" key="11">
    <source>
        <dbReference type="Proteomes" id="UP000611500"/>
    </source>
</evidence>
<evidence type="ECO:0000256" key="7">
    <source>
        <dbReference type="ARBA" id="ARBA00023136"/>
    </source>
</evidence>
<gene>
    <name evidence="10" type="ORF">GCM10010961_27340</name>
</gene>
<feature type="transmembrane region" description="Helical" evidence="8">
    <location>
        <begin position="101"/>
        <end position="122"/>
    </location>
</feature>
<feature type="transmembrane region" description="Helical" evidence="8">
    <location>
        <begin position="283"/>
        <end position="304"/>
    </location>
</feature>
<reference evidence="10" key="1">
    <citation type="journal article" date="2014" name="Int. J. Syst. Evol. Microbiol.">
        <title>Complete genome sequence of Corynebacterium casei LMG S-19264T (=DSM 44701T), isolated from a smear-ripened cheese.</title>
        <authorList>
            <consortium name="US DOE Joint Genome Institute (JGI-PGF)"/>
            <person name="Walter F."/>
            <person name="Albersmeier A."/>
            <person name="Kalinowski J."/>
            <person name="Ruckert C."/>
        </authorList>
    </citation>
    <scope>NUCLEOTIDE SEQUENCE</scope>
    <source>
        <strain evidence="10">CGMCC 1.7081</strain>
    </source>
</reference>
<dbReference type="PANTHER" id="PTHR33908:SF3">
    <property type="entry name" value="UNDECAPRENYL PHOSPHATE-ALPHA-4-AMINO-4-DEOXY-L-ARABINOSE ARABINOSYL TRANSFERASE"/>
    <property type="match status" value="1"/>
</dbReference>
<comment type="caution">
    <text evidence="10">The sequence shown here is derived from an EMBL/GenBank/DDBJ whole genome shotgun (WGS) entry which is preliminary data.</text>
</comment>
<evidence type="ECO:0000313" key="10">
    <source>
        <dbReference type="EMBL" id="GHG94306.1"/>
    </source>
</evidence>
<dbReference type="InterPro" id="IPR038731">
    <property type="entry name" value="RgtA/B/C-like"/>
</dbReference>
<evidence type="ECO:0000259" key="9">
    <source>
        <dbReference type="Pfam" id="PF13231"/>
    </source>
</evidence>
<keyword evidence="2" id="KW-1003">Cell membrane</keyword>
<comment type="subcellular location">
    <subcellularLocation>
        <location evidence="1">Cell membrane</location>
        <topology evidence="1">Multi-pass membrane protein</topology>
    </subcellularLocation>
</comment>
<dbReference type="EMBL" id="BNAP01000012">
    <property type="protein sequence ID" value="GHG94306.1"/>
    <property type="molecule type" value="Genomic_DNA"/>
</dbReference>
<feature type="domain" description="Glycosyltransferase RgtA/B/C/D-like" evidence="9">
    <location>
        <begin position="76"/>
        <end position="243"/>
    </location>
</feature>
<evidence type="ECO:0000256" key="1">
    <source>
        <dbReference type="ARBA" id="ARBA00004651"/>
    </source>
</evidence>